<dbReference type="Proteomes" id="UP000813461">
    <property type="component" value="Unassembled WGS sequence"/>
</dbReference>
<dbReference type="Gene3D" id="6.10.140.2220">
    <property type="match status" value="1"/>
</dbReference>
<dbReference type="InterPro" id="IPR002893">
    <property type="entry name" value="Znf_MYND"/>
</dbReference>
<accession>A0A8K0RDZ6</accession>
<dbReference type="Pfam" id="PF01753">
    <property type="entry name" value="zf-MYND"/>
    <property type="match status" value="1"/>
</dbReference>
<evidence type="ECO:0000256" key="5">
    <source>
        <dbReference type="SAM" id="Coils"/>
    </source>
</evidence>
<evidence type="ECO:0000313" key="8">
    <source>
        <dbReference type="Proteomes" id="UP000813461"/>
    </source>
</evidence>
<dbReference type="SUPFAM" id="SSF144232">
    <property type="entry name" value="HIT/MYND zinc finger-like"/>
    <property type="match status" value="1"/>
</dbReference>
<organism evidence="7 8">
    <name type="scientific">Paraphoma chrysanthemicola</name>
    <dbReference type="NCBI Taxonomy" id="798071"/>
    <lineage>
        <taxon>Eukaryota</taxon>
        <taxon>Fungi</taxon>
        <taxon>Dikarya</taxon>
        <taxon>Ascomycota</taxon>
        <taxon>Pezizomycotina</taxon>
        <taxon>Dothideomycetes</taxon>
        <taxon>Pleosporomycetidae</taxon>
        <taxon>Pleosporales</taxon>
        <taxon>Pleosporineae</taxon>
        <taxon>Phaeosphaeriaceae</taxon>
        <taxon>Paraphoma</taxon>
    </lineage>
</organism>
<evidence type="ECO:0000256" key="1">
    <source>
        <dbReference type="ARBA" id="ARBA00022723"/>
    </source>
</evidence>
<keyword evidence="5" id="KW-0175">Coiled coil</keyword>
<dbReference type="OrthoDB" id="432970at2759"/>
<feature type="coiled-coil region" evidence="5">
    <location>
        <begin position="527"/>
        <end position="554"/>
    </location>
</feature>
<gene>
    <name evidence="7" type="ORF">FB567DRAFT_239785</name>
</gene>
<dbReference type="GO" id="GO:0000981">
    <property type="term" value="F:DNA-binding transcription factor activity, RNA polymerase II-specific"/>
    <property type="evidence" value="ECO:0007669"/>
    <property type="project" value="TreeGrafter"/>
</dbReference>
<keyword evidence="1" id="KW-0479">Metal-binding</keyword>
<proteinExistence type="predicted"/>
<reference evidence="7" key="1">
    <citation type="journal article" date="2021" name="Nat. Commun.">
        <title>Genetic determinants of endophytism in the Arabidopsis root mycobiome.</title>
        <authorList>
            <person name="Mesny F."/>
            <person name="Miyauchi S."/>
            <person name="Thiergart T."/>
            <person name="Pickel B."/>
            <person name="Atanasova L."/>
            <person name="Karlsson M."/>
            <person name="Huettel B."/>
            <person name="Barry K.W."/>
            <person name="Haridas S."/>
            <person name="Chen C."/>
            <person name="Bauer D."/>
            <person name="Andreopoulos W."/>
            <person name="Pangilinan J."/>
            <person name="LaButti K."/>
            <person name="Riley R."/>
            <person name="Lipzen A."/>
            <person name="Clum A."/>
            <person name="Drula E."/>
            <person name="Henrissat B."/>
            <person name="Kohler A."/>
            <person name="Grigoriev I.V."/>
            <person name="Martin F.M."/>
            <person name="Hacquard S."/>
        </authorList>
    </citation>
    <scope>NUCLEOTIDE SEQUENCE</scope>
    <source>
        <strain evidence="7">MPI-SDFR-AT-0120</strain>
    </source>
</reference>
<evidence type="ECO:0000256" key="3">
    <source>
        <dbReference type="ARBA" id="ARBA00022833"/>
    </source>
</evidence>
<evidence type="ECO:0000259" key="6">
    <source>
        <dbReference type="PROSITE" id="PS50865"/>
    </source>
</evidence>
<dbReference type="GO" id="GO:0008270">
    <property type="term" value="F:zinc ion binding"/>
    <property type="evidence" value="ECO:0007669"/>
    <property type="project" value="UniProtKB-KW"/>
</dbReference>
<protein>
    <recommendedName>
        <fullName evidence="6">MYND-type domain-containing protein</fullName>
    </recommendedName>
</protein>
<dbReference type="InterPro" id="IPR024119">
    <property type="entry name" value="TF_DEAF-1"/>
</dbReference>
<dbReference type="AlphaFoldDB" id="A0A8K0RDZ6"/>
<dbReference type="PANTHER" id="PTHR10237:SF15">
    <property type="entry name" value="LD37257P"/>
    <property type="match status" value="1"/>
</dbReference>
<feature type="domain" description="MYND-type" evidence="6">
    <location>
        <begin position="724"/>
        <end position="762"/>
    </location>
</feature>
<evidence type="ECO:0000256" key="4">
    <source>
        <dbReference type="PROSITE-ProRule" id="PRU00134"/>
    </source>
</evidence>
<dbReference type="PANTHER" id="PTHR10237">
    <property type="entry name" value="DEFORMED EPIDERMAL AUTOREGULATORY FACTOR 1 HOMOLOG SUPPRESSIN"/>
    <property type="match status" value="1"/>
</dbReference>
<dbReference type="EMBL" id="JAGMVJ010000003">
    <property type="protein sequence ID" value="KAH7092535.1"/>
    <property type="molecule type" value="Genomic_DNA"/>
</dbReference>
<comment type="caution">
    <text evidence="7">The sequence shown here is derived from an EMBL/GenBank/DDBJ whole genome shotgun (WGS) entry which is preliminary data.</text>
</comment>
<evidence type="ECO:0000256" key="2">
    <source>
        <dbReference type="ARBA" id="ARBA00022771"/>
    </source>
</evidence>
<keyword evidence="8" id="KW-1185">Reference proteome</keyword>
<dbReference type="PROSITE" id="PS50865">
    <property type="entry name" value="ZF_MYND_2"/>
    <property type="match status" value="1"/>
</dbReference>
<sequence length="765" mass="85119">MAAAGSTGDYTISVYEDDGHWDTDADLVVSIMAPVSVIDECFQCSGEIGLFVKSTATGPDSGCQEYRSVHGASLRDSSVFITRDRPNMNSHPSIQQNSTSSVTDDREVLVLIKPAFDHMRQSISQMSVHYKLLSHRLKSMARKLNAIELSLSAPSTIELNIGGAFQKTDILPFPLAVTNARRKTARNRLWFDYEAPVVPFDVVSTLSSFLFGSYCSHMPPSLPALYYVQLDLLPSLRKSKDESQIVWLLGRLHALDFFSPREALVLVAYSISSQQLQGETTLGALGLRMNISALILAKVLAMRACKPVSYILWRTKTTDVCVLIFNSVRMDAANKTVLVDAAFIDASLVHHFDFLGPTGLKEIELDEVEAALFVQLLPACAERCRQWQHRHECEYRTHGQAPLSTVPGQDIMCTCGRGIFPDGYFAEFRDVRDFAGSSATRIALPLIYPSPITPGSDLDPLERGTAPNDKMTFQDLEIHQHARRKVQSLRTSEDDRFKRTIAYIQQLRLSRMGQAGSDNEDALVRDARSANEQLAILANDVANETQELDSAAARISDKALQLDRMLKQAIDKSHNLKSAIDNRKETDEGFETMKDTAPSMVDALTSRMDSVLEDSIKRPSQQAPFTSLSDAIAVVRESDIDIDSVAAQFVEFRRYLLFLNLSGEQKAPAAVSHDDTSSHRIEDDKATVAESLDNPKVELTDDKSRTADLEAIEAVEKLLGEGICNACGEEGFALRCEKCRKMTYCSRECQVKHWKKEHKRKCSKK</sequence>
<dbReference type="PROSITE" id="PS01360">
    <property type="entry name" value="ZF_MYND_1"/>
    <property type="match status" value="1"/>
</dbReference>
<keyword evidence="3" id="KW-0862">Zinc</keyword>
<keyword evidence="2 4" id="KW-0863">Zinc-finger</keyword>
<evidence type="ECO:0000313" key="7">
    <source>
        <dbReference type="EMBL" id="KAH7092535.1"/>
    </source>
</evidence>
<dbReference type="GO" id="GO:0005634">
    <property type="term" value="C:nucleus"/>
    <property type="evidence" value="ECO:0007669"/>
    <property type="project" value="TreeGrafter"/>
</dbReference>
<name>A0A8K0RDZ6_9PLEO</name>